<sequence length="160" mass="18614">MLALGANRDSREWSRLLCISKTYKFVRYVTNDGEGVRTHSERNNVPFSGSMQKVRYEDAATAPPRLSWKPPIDTYPCRDLAHDHGTHLRRLSTHHVHGILQSKMMGQEYILERSRQRSTYHLALHHVRRGIHRARRHGRYGTHHDHAHLHGILHGHHPGL</sequence>
<name>A0ABP1DK36_9APHY</name>
<proteinExistence type="predicted"/>
<evidence type="ECO:0000313" key="2">
    <source>
        <dbReference type="Proteomes" id="UP001497453"/>
    </source>
</evidence>
<evidence type="ECO:0000313" key="1">
    <source>
        <dbReference type="EMBL" id="CAL1707037.1"/>
    </source>
</evidence>
<dbReference type="EMBL" id="OZ037947">
    <property type="protein sequence ID" value="CAL1707037.1"/>
    <property type="molecule type" value="Genomic_DNA"/>
</dbReference>
<keyword evidence="2" id="KW-1185">Reference proteome</keyword>
<protein>
    <submittedName>
        <fullName evidence="1">Uncharacterized protein</fullName>
    </submittedName>
</protein>
<accession>A0ABP1DK36</accession>
<dbReference type="Proteomes" id="UP001497453">
    <property type="component" value="Chromosome 4"/>
</dbReference>
<organism evidence="1 2">
    <name type="scientific">Somion occarium</name>
    <dbReference type="NCBI Taxonomy" id="3059160"/>
    <lineage>
        <taxon>Eukaryota</taxon>
        <taxon>Fungi</taxon>
        <taxon>Dikarya</taxon>
        <taxon>Basidiomycota</taxon>
        <taxon>Agaricomycotina</taxon>
        <taxon>Agaricomycetes</taxon>
        <taxon>Polyporales</taxon>
        <taxon>Cerrenaceae</taxon>
        <taxon>Somion</taxon>
    </lineage>
</organism>
<gene>
    <name evidence="1" type="ORF">GFSPODELE1_LOCUS6161</name>
</gene>
<reference evidence="2" key="1">
    <citation type="submission" date="2024-04" db="EMBL/GenBank/DDBJ databases">
        <authorList>
            <person name="Shaw F."/>
            <person name="Minotto A."/>
        </authorList>
    </citation>
    <scope>NUCLEOTIDE SEQUENCE [LARGE SCALE GENOMIC DNA]</scope>
</reference>